<dbReference type="InterPro" id="IPR018060">
    <property type="entry name" value="HTH_AraC"/>
</dbReference>
<protein>
    <submittedName>
        <fullName evidence="6">TolB amino-terminal domain-containing protein</fullName>
    </submittedName>
</protein>
<evidence type="ECO:0000313" key="6">
    <source>
        <dbReference type="EMBL" id="SHF12411.1"/>
    </source>
</evidence>
<gene>
    <name evidence="6" type="ORF">SAMN03080594_102674</name>
</gene>
<dbReference type="RefSeq" id="WP_072861475.1">
    <property type="nucleotide sequence ID" value="NZ_FQUX01000002.1"/>
</dbReference>
<dbReference type="GO" id="GO:0043565">
    <property type="term" value="F:sequence-specific DNA binding"/>
    <property type="evidence" value="ECO:0007669"/>
    <property type="project" value="InterPro"/>
</dbReference>
<dbReference type="SUPFAM" id="SSF48452">
    <property type="entry name" value="TPR-like"/>
    <property type="match status" value="2"/>
</dbReference>
<dbReference type="PANTHER" id="PTHR43280:SF2">
    <property type="entry name" value="HTH-TYPE TRANSCRIPTIONAL REGULATOR EXSA"/>
    <property type="match status" value="1"/>
</dbReference>
<reference evidence="7" key="1">
    <citation type="submission" date="2016-11" db="EMBL/GenBank/DDBJ databases">
        <authorList>
            <person name="Varghese N."/>
            <person name="Submissions S."/>
        </authorList>
    </citation>
    <scope>NUCLEOTIDE SEQUENCE [LARGE SCALE GENOMIC DNA]</scope>
    <source>
        <strain evidence="7">DSM 17539</strain>
    </source>
</reference>
<evidence type="ECO:0000259" key="5">
    <source>
        <dbReference type="PROSITE" id="PS01124"/>
    </source>
</evidence>
<name>A0A1M4Z2Y5_9FLAO</name>
<dbReference type="Gene3D" id="1.25.40.10">
    <property type="entry name" value="Tetratricopeptide repeat domain"/>
    <property type="match status" value="2"/>
</dbReference>
<dbReference type="SUPFAM" id="SSF46689">
    <property type="entry name" value="Homeodomain-like"/>
    <property type="match status" value="2"/>
</dbReference>
<evidence type="ECO:0000313" key="7">
    <source>
        <dbReference type="Proteomes" id="UP000184406"/>
    </source>
</evidence>
<dbReference type="EMBL" id="FQUX01000002">
    <property type="protein sequence ID" value="SHF12411.1"/>
    <property type="molecule type" value="Genomic_DNA"/>
</dbReference>
<dbReference type="Proteomes" id="UP000184406">
    <property type="component" value="Unassembled WGS sequence"/>
</dbReference>
<dbReference type="InterPro" id="IPR020449">
    <property type="entry name" value="Tscrpt_reg_AraC-type_HTH"/>
</dbReference>
<feature type="transmembrane region" description="Helical" evidence="4">
    <location>
        <begin position="132"/>
        <end position="152"/>
    </location>
</feature>
<feature type="domain" description="HTH araC/xylS-type" evidence="5">
    <location>
        <begin position="15"/>
        <end position="114"/>
    </location>
</feature>
<keyword evidence="4" id="KW-0472">Membrane</keyword>
<sequence length="647" mass="75287">MDNSDSKSQDDFFLLKLTEIIRSNFDNEQFGVKEAARIYGVSRSHLHRRLKKLTGKSVSQFIRELRLEKSMELLQKDMATVSEIAYSVGFHSPTYFNTCFKEYYGFTPGEAKIREHLEQQRTTAKKTDTPKLLMTIVLGILFLISLIGYFQYRGIWAKSVNSTPTTSPLPSSHSSKSILVLPLKNWSGDPKLEYISDGMTDAVISRISEIREMDRVVPFTSSLQFKNSEINMPELAKKLNVFYILEGNFQKHGSQFKINLRLNDGPLNKLLWSGSYSGEWKANEIFEIQSKVAENVATIMNVKLTDKDYDAFKGIPTKNEEAYNYYLLAQYQNNKYNQTSFKNAIPLYEKALDLDSTFIDPYLGLADIYVTGGAVWGMYGEQEAWKNAKYYLEKAALIDVDNMQLSDQLHIGKFYFDWNFEAVEHYVDDTYARIGADNWNENLFVDYYLKTGKYSYALSELNKLILEDPSYGWLFAIRASVIFFVSSTEEAIEELRQYDPLFMDDMFYLREAAKWYYYFGEYTASKEKLGQLMNIFADRPPIVVWLNALHYEMANNLEGVQESLTTLQKQFRDGSSGSPAWFMALYYCHIQNRQEVFNWLQKSYNNHEVEMTWLRAEPLLAPYRQDPRYLNLYYKMKFPVPPLTIPD</sequence>
<organism evidence="6 7">
    <name type="scientific">Arenibacter palladensis</name>
    <dbReference type="NCBI Taxonomy" id="237373"/>
    <lineage>
        <taxon>Bacteria</taxon>
        <taxon>Pseudomonadati</taxon>
        <taxon>Bacteroidota</taxon>
        <taxon>Flavobacteriia</taxon>
        <taxon>Flavobacteriales</taxon>
        <taxon>Flavobacteriaceae</taxon>
        <taxon>Arenibacter</taxon>
    </lineage>
</organism>
<dbReference type="PROSITE" id="PS01124">
    <property type="entry name" value="HTH_ARAC_FAMILY_2"/>
    <property type="match status" value="1"/>
</dbReference>
<evidence type="ECO:0000256" key="4">
    <source>
        <dbReference type="SAM" id="Phobius"/>
    </source>
</evidence>
<dbReference type="SMART" id="SM00342">
    <property type="entry name" value="HTH_ARAC"/>
    <property type="match status" value="1"/>
</dbReference>
<proteinExistence type="predicted"/>
<evidence type="ECO:0000256" key="3">
    <source>
        <dbReference type="ARBA" id="ARBA00023163"/>
    </source>
</evidence>
<accession>A0A1M4Z2Y5</accession>
<dbReference type="InterPro" id="IPR011990">
    <property type="entry name" value="TPR-like_helical_dom_sf"/>
</dbReference>
<dbReference type="GO" id="GO:0003700">
    <property type="term" value="F:DNA-binding transcription factor activity"/>
    <property type="evidence" value="ECO:0007669"/>
    <property type="project" value="InterPro"/>
</dbReference>
<keyword evidence="3" id="KW-0804">Transcription</keyword>
<keyword evidence="4" id="KW-1133">Transmembrane helix</keyword>
<evidence type="ECO:0000256" key="1">
    <source>
        <dbReference type="ARBA" id="ARBA00023015"/>
    </source>
</evidence>
<dbReference type="PROSITE" id="PS00041">
    <property type="entry name" value="HTH_ARAC_FAMILY_1"/>
    <property type="match status" value="1"/>
</dbReference>
<dbReference type="PANTHER" id="PTHR43280">
    <property type="entry name" value="ARAC-FAMILY TRANSCRIPTIONAL REGULATOR"/>
    <property type="match status" value="1"/>
</dbReference>
<dbReference type="AlphaFoldDB" id="A0A1M4Z2Y5"/>
<dbReference type="InterPro" id="IPR018062">
    <property type="entry name" value="HTH_AraC-typ_CS"/>
</dbReference>
<dbReference type="InterPro" id="IPR009057">
    <property type="entry name" value="Homeodomain-like_sf"/>
</dbReference>
<keyword evidence="1" id="KW-0805">Transcription regulation</keyword>
<keyword evidence="2" id="KW-0238">DNA-binding</keyword>
<dbReference type="PRINTS" id="PR00032">
    <property type="entry name" value="HTHARAC"/>
</dbReference>
<evidence type="ECO:0000256" key="2">
    <source>
        <dbReference type="ARBA" id="ARBA00023125"/>
    </source>
</evidence>
<dbReference type="Pfam" id="PF12833">
    <property type="entry name" value="HTH_18"/>
    <property type="match status" value="1"/>
</dbReference>
<dbReference type="Gene3D" id="1.10.10.60">
    <property type="entry name" value="Homeodomain-like"/>
    <property type="match status" value="2"/>
</dbReference>
<keyword evidence="7" id="KW-1185">Reference proteome</keyword>
<keyword evidence="4" id="KW-0812">Transmembrane</keyword>
<dbReference type="OrthoDB" id="9779074at2"/>